<dbReference type="InterPro" id="IPR023753">
    <property type="entry name" value="FAD/NAD-binding_dom"/>
</dbReference>
<dbReference type="Gene3D" id="3.20.20.70">
    <property type="entry name" value="Aldolase class I"/>
    <property type="match status" value="1"/>
</dbReference>
<comment type="caution">
    <text evidence="3">The sequence shown here is derived from an EMBL/GenBank/DDBJ whole genome shotgun (WGS) entry which is preliminary data.</text>
</comment>
<evidence type="ECO:0000313" key="4">
    <source>
        <dbReference type="Proteomes" id="UP001610444"/>
    </source>
</evidence>
<keyword evidence="4" id="KW-1185">Reference proteome</keyword>
<evidence type="ECO:0000313" key="3">
    <source>
        <dbReference type="EMBL" id="KAL2839031.1"/>
    </source>
</evidence>
<dbReference type="RefSeq" id="XP_070893343.1">
    <property type="nucleotide sequence ID" value="XM_071047178.1"/>
</dbReference>
<dbReference type="InterPro" id="IPR013785">
    <property type="entry name" value="Aldolase_TIM"/>
</dbReference>
<reference evidence="3 4" key="1">
    <citation type="submission" date="2024-07" db="EMBL/GenBank/DDBJ databases">
        <title>Section-level genome sequencing and comparative genomics of Aspergillus sections Usti and Cavernicolus.</title>
        <authorList>
            <consortium name="Lawrence Berkeley National Laboratory"/>
            <person name="Nybo J.L."/>
            <person name="Vesth T.C."/>
            <person name="Theobald S."/>
            <person name="Frisvad J.C."/>
            <person name="Larsen T.O."/>
            <person name="Kjaerboelling I."/>
            <person name="Rothschild-Mancinelli K."/>
            <person name="Lyhne E.K."/>
            <person name="Kogle M.E."/>
            <person name="Barry K."/>
            <person name="Clum A."/>
            <person name="Na H."/>
            <person name="Ledsgaard L."/>
            <person name="Lin J."/>
            <person name="Lipzen A."/>
            <person name="Kuo A."/>
            <person name="Riley R."/>
            <person name="Mondo S."/>
            <person name="LaButti K."/>
            <person name="Haridas S."/>
            <person name="Pangalinan J."/>
            <person name="Salamov A.A."/>
            <person name="Simmons B.A."/>
            <person name="Magnuson J.K."/>
            <person name="Chen J."/>
            <person name="Drula E."/>
            <person name="Henrissat B."/>
            <person name="Wiebenga A."/>
            <person name="Lubbers R.J."/>
            <person name="Gomes A.C."/>
            <person name="Macurrencykelacurrency M.R."/>
            <person name="Stajich J."/>
            <person name="Grigoriev I.V."/>
            <person name="Mortensen U.H."/>
            <person name="De vries R.P."/>
            <person name="Baker S.E."/>
            <person name="Andersen M.R."/>
        </authorList>
    </citation>
    <scope>NUCLEOTIDE SEQUENCE [LARGE SCALE GENOMIC DNA]</scope>
    <source>
        <strain evidence="3 4">CBS 756.74</strain>
    </source>
</reference>
<gene>
    <name evidence="3" type="ORF">BJX68DRAFT_272323</name>
</gene>
<accession>A0ABR4JG60</accession>
<evidence type="ECO:0000259" key="1">
    <source>
        <dbReference type="Pfam" id="PF00724"/>
    </source>
</evidence>
<dbReference type="Pfam" id="PF07992">
    <property type="entry name" value="Pyr_redox_2"/>
    <property type="match status" value="1"/>
</dbReference>
<dbReference type="Proteomes" id="UP001610444">
    <property type="component" value="Unassembled WGS sequence"/>
</dbReference>
<dbReference type="PANTHER" id="PTHR22893">
    <property type="entry name" value="NADH OXIDOREDUCTASE-RELATED"/>
    <property type="match status" value="1"/>
</dbReference>
<dbReference type="GeneID" id="98162342"/>
<dbReference type="InterPro" id="IPR045247">
    <property type="entry name" value="Oye-like"/>
</dbReference>
<evidence type="ECO:0008006" key="5">
    <source>
        <dbReference type="Google" id="ProtNLM"/>
    </source>
</evidence>
<dbReference type="Pfam" id="PF00724">
    <property type="entry name" value="Oxidored_FMN"/>
    <property type="match status" value="1"/>
</dbReference>
<name>A0ABR4JG60_9EURO</name>
<dbReference type="SUPFAM" id="SSF51905">
    <property type="entry name" value="FAD/NAD(P)-binding domain"/>
    <property type="match status" value="2"/>
</dbReference>
<dbReference type="PANTHER" id="PTHR22893:SF91">
    <property type="entry name" value="NADPH DEHYDROGENASE 2-RELATED"/>
    <property type="match status" value="1"/>
</dbReference>
<dbReference type="InterPro" id="IPR036188">
    <property type="entry name" value="FAD/NAD-bd_sf"/>
</dbReference>
<dbReference type="Gene3D" id="3.50.50.60">
    <property type="entry name" value="FAD/NAD(P)-binding domain"/>
    <property type="match status" value="2"/>
</dbReference>
<organism evidence="3 4">
    <name type="scientific">Aspergillus pseudodeflectus</name>
    <dbReference type="NCBI Taxonomy" id="176178"/>
    <lineage>
        <taxon>Eukaryota</taxon>
        <taxon>Fungi</taxon>
        <taxon>Dikarya</taxon>
        <taxon>Ascomycota</taxon>
        <taxon>Pezizomycotina</taxon>
        <taxon>Eurotiomycetes</taxon>
        <taxon>Eurotiomycetidae</taxon>
        <taxon>Eurotiales</taxon>
        <taxon>Aspergillaceae</taxon>
        <taxon>Aspergillus</taxon>
        <taxon>Aspergillus subgen. Nidulantes</taxon>
    </lineage>
</organism>
<feature type="domain" description="NADH:flavin oxidoreductase/NADH oxidase N-terminal" evidence="1">
    <location>
        <begin position="42"/>
        <end position="407"/>
    </location>
</feature>
<dbReference type="InterPro" id="IPR001155">
    <property type="entry name" value="OxRdtase_FMN_N"/>
</dbReference>
<dbReference type="EMBL" id="JBFXLR010000078">
    <property type="protein sequence ID" value="KAL2839031.1"/>
    <property type="molecule type" value="Genomic_DNA"/>
</dbReference>
<feature type="domain" description="FAD/NAD(P)-binding" evidence="2">
    <location>
        <begin position="465"/>
        <end position="763"/>
    </location>
</feature>
<protein>
    <recommendedName>
        <fullName evidence="5">NADH:flavin oxidoreductase/NADH oxidase N-terminal domain-containing protein</fullName>
    </recommendedName>
</protein>
<sequence>MGDIAGLVAQANARGPTSGFTDVADEDDVQLPPDVDRAQARIFSPLRVGDLTLQHRVIHAALGRSRSANSMESPLAAKYFSQRTTPGSLIISQATGVGAEWAAWPWAAGLDTPEQQQALSRTIRAVHEKSGYWFQQLFHVGRCTSPALVKLARDRAGLPYPPPYSYRGVSASAVAESGINTHSGEPFGEPHPLTVEEIHRIRDDYKRTAQSSVDAGADGIEVLAGNGFLLDQFLHDNINQRTDEYGGSVENRSRFVLEVVDAVAEVVGYQRIGVRVSPFSNFHETDGSQPLEQILHLSRHLALRGIAYLHVGEARVSRNLDVEANLRRLLDKGIEQDDLSLRPFRRLLRETLPENPALTPTVLVGNGGYTAVAGILTVEQDLADAVSFGRRFISNPDLVERLQFGYPLTPYDRSTFYTHGAEGYTTYPTYRSTQVRISEATDISASASEGTLVGHPQKEPKKTKRVAVIGAGISGIVSAAALQRVGGFDIQLYERRGVPGGSWVYDRVSTAVPQFPATDDAVINPPVPKPEGSLPLTLRRSVQERFHTTPLYSNLQANIPSMVMGGGSVFELPTPKNAESPFLSGAEVSAAVSLKAHQFDHLIRYHTTVEDVEKLSNGRLQLVLRHENPDGTDTWSEEVFDHLIVANGHNSVPRVPDIPGLSLWSRNLRHTVTWRSGEDFRDQKILIVGTSESAIDVCLQSLPYARGTVYVSQRTPHPRFPTVFSRPGVEVVATISHFTEDTVHLTDGRVLTDIDTVVFATGYFYTYPFLSSKIRPPPVAGYRIPGLYQHIFDIYNPDTIAFVGVANASLSWLTWEKSAFLIGLLWSGKIRLPAKAQQEEWETRRLAETGDRLFHILARPWERVIYWDELNELAADYLHTDATDDTLLRSFPFEWVVELMKSRGPKANFYGITDQIPGWGSVGTLLVNG</sequence>
<proteinExistence type="predicted"/>
<evidence type="ECO:0000259" key="2">
    <source>
        <dbReference type="Pfam" id="PF07992"/>
    </source>
</evidence>
<dbReference type="SUPFAM" id="SSF51395">
    <property type="entry name" value="FMN-linked oxidoreductases"/>
    <property type="match status" value="1"/>
</dbReference>